<evidence type="ECO:0000313" key="1">
    <source>
        <dbReference type="EMBL" id="OGH74302.1"/>
    </source>
</evidence>
<dbReference type="InterPro" id="IPR011004">
    <property type="entry name" value="Trimer_LpxA-like_sf"/>
</dbReference>
<dbReference type="EMBL" id="MFQN01000019">
    <property type="protein sequence ID" value="OGH74302.1"/>
    <property type="molecule type" value="Genomic_DNA"/>
</dbReference>
<reference evidence="1 2" key="1">
    <citation type="journal article" date="2016" name="Nat. Commun.">
        <title>Thousands of microbial genomes shed light on interconnected biogeochemical processes in an aquifer system.</title>
        <authorList>
            <person name="Anantharaman K."/>
            <person name="Brown C.T."/>
            <person name="Hug L.A."/>
            <person name="Sharon I."/>
            <person name="Castelle C.J."/>
            <person name="Probst A.J."/>
            <person name="Thomas B.C."/>
            <person name="Singh A."/>
            <person name="Wilkins M.J."/>
            <person name="Karaoz U."/>
            <person name="Brodie E.L."/>
            <person name="Williams K.H."/>
            <person name="Hubbard S.S."/>
            <person name="Banfield J.F."/>
        </authorList>
    </citation>
    <scope>NUCLEOTIDE SEQUENCE [LARGE SCALE GENOMIC DNA]</scope>
</reference>
<name>A0A1F6MRN7_9BACT</name>
<dbReference type="InterPro" id="IPR050179">
    <property type="entry name" value="Trans_hexapeptide_repeat"/>
</dbReference>
<dbReference type="PANTHER" id="PTHR43300:SF11">
    <property type="entry name" value="ACETYLTRANSFERASE RV3034C-RELATED"/>
    <property type="match status" value="1"/>
</dbReference>
<dbReference type="PANTHER" id="PTHR43300">
    <property type="entry name" value="ACETYLTRANSFERASE"/>
    <property type="match status" value="1"/>
</dbReference>
<sequence length="192" mass="20662">MKKQLSDESSAGYDYSKLKSFGEDVFISNDIELRRPNLLEVGSHIRIDCGLYLTPPAEIGSYIHIGPYVTVIGGPKSILKIGSFITIGAGSKILCGSDNFSGDGLVSAPGIPFEYTSVNFTHVTLEDFSNLCVNSVVLPGVTIGEGSVIGACALVTKDTEPWTVYMGVPARPVKKRNKEKMIELARKLGYSP</sequence>
<protein>
    <recommendedName>
        <fullName evidence="3">Galactoside O-acetyltransferase</fullName>
    </recommendedName>
</protein>
<evidence type="ECO:0008006" key="3">
    <source>
        <dbReference type="Google" id="ProtNLM"/>
    </source>
</evidence>
<organism evidence="1 2">
    <name type="scientific">Candidatus Magasanikbacteria bacterium RIFCSPLOWO2_12_FULL_43_12</name>
    <dbReference type="NCBI Taxonomy" id="1798692"/>
    <lineage>
        <taxon>Bacteria</taxon>
        <taxon>Candidatus Magasanikiibacteriota</taxon>
    </lineage>
</organism>
<dbReference type="Gene3D" id="2.160.10.10">
    <property type="entry name" value="Hexapeptide repeat proteins"/>
    <property type="match status" value="1"/>
</dbReference>
<dbReference type="Pfam" id="PF00132">
    <property type="entry name" value="Hexapep"/>
    <property type="match status" value="1"/>
</dbReference>
<evidence type="ECO:0000313" key="2">
    <source>
        <dbReference type="Proteomes" id="UP000178347"/>
    </source>
</evidence>
<dbReference type="SUPFAM" id="SSF51161">
    <property type="entry name" value="Trimeric LpxA-like enzymes"/>
    <property type="match status" value="1"/>
</dbReference>
<dbReference type="AlphaFoldDB" id="A0A1F6MRN7"/>
<gene>
    <name evidence="1" type="ORF">A3G00_02505</name>
</gene>
<dbReference type="STRING" id="1798692.A3G00_02505"/>
<proteinExistence type="predicted"/>
<dbReference type="Proteomes" id="UP000178347">
    <property type="component" value="Unassembled WGS sequence"/>
</dbReference>
<comment type="caution">
    <text evidence="1">The sequence shown here is derived from an EMBL/GenBank/DDBJ whole genome shotgun (WGS) entry which is preliminary data.</text>
</comment>
<dbReference type="InterPro" id="IPR001451">
    <property type="entry name" value="Hexapep"/>
</dbReference>
<accession>A0A1F6MRN7</accession>